<accession>A0A6J7FNL4</accession>
<organism evidence="4">
    <name type="scientific">freshwater metagenome</name>
    <dbReference type="NCBI Taxonomy" id="449393"/>
    <lineage>
        <taxon>unclassified sequences</taxon>
        <taxon>metagenomes</taxon>
        <taxon>ecological metagenomes</taxon>
    </lineage>
</organism>
<dbReference type="EMBL" id="CAFBOS010000038">
    <property type="protein sequence ID" value="CAB4988559.1"/>
    <property type="molecule type" value="Genomic_DNA"/>
</dbReference>
<evidence type="ECO:0000313" key="3">
    <source>
        <dbReference type="EMBL" id="CAB4775004.1"/>
    </source>
</evidence>
<sequence length="383" mass="40529">MRIGIISPYSLTLPGGVQGQVLSLARVLRTKGHETRVLGPCDGPPPDAGVTPLGNSLPTAANGSVAPIAPDVSAQLRLIRALREEAFDVVHLHEPMAPGPTMTALLVRSAPVVATFHAAGGSMAYRWFRPGVRALASRIDVRCAVSEDARLMAEAALGGSYRVLYNGIEIDRVQAVAATSAEAPTILFIGRHEPRKGLDVLLASMALLPDDTRLWVAGEGPDTRALRAQYATDGRITWLGRISEDEKLARLRGADVFCAPSLRGESFGIVLLEAMAAGTAIVASDLPGYSNVARAGLDAALVPPGDEPALAAALLDVLTDPARRAALVASGAVRAEQFSMERLADAYLECYRDAIELREGNARVGRRRARALGGVRVRGGMRR</sequence>
<dbReference type="Gene3D" id="3.40.50.2000">
    <property type="entry name" value="Glycogen Phosphorylase B"/>
    <property type="match status" value="2"/>
</dbReference>
<dbReference type="SUPFAM" id="SSF53756">
    <property type="entry name" value="UDP-Glycosyltransferase/glycogen phosphorylase"/>
    <property type="match status" value="1"/>
</dbReference>
<dbReference type="EMBL" id="CAEZYR010000218">
    <property type="protein sequence ID" value="CAB4775004.1"/>
    <property type="molecule type" value="Genomic_DNA"/>
</dbReference>
<dbReference type="InterPro" id="IPR028098">
    <property type="entry name" value="Glyco_trans_4-like_N"/>
</dbReference>
<name>A0A6J7FNL4_9ZZZZ</name>
<dbReference type="GO" id="GO:0016758">
    <property type="term" value="F:hexosyltransferase activity"/>
    <property type="evidence" value="ECO:0007669"/>
    <property type="project" value="TreeGrafter"/>
</dbReference>
<evidence type="ECO:0000313" key="5">
    <source>
        <dbReference type="EMBL" id="CAB4988559.1"/>
    </source>
</evidence>
<dbReference type="InterPro" id="IPR001296">
    <property type="entry name" value="Glyco_trans_1"/>
</dbReference>
<dbReference type="EMBL" id="CAFBMH010000015">
    <property type="protein sequence ID" value="CAB4897041.1"/>
    <property type="molecule type" value="Genomic_DNA"/>
</dbReference>
<protein>
    <submittedName>
        <fullName evidence="4">Unannotated protein</fullName>
    </submittedName>
</protein>
<evidence type="ECO:0000259" key="1">
    <source>
        <dbReference type="Pfam" id="PF00534"/>
    </source>
</evidence>
<dbReference type="Pfam" id="PF00534">
    <property type="entry name" value="Glycos_transf_1"/>
    <property type="match status" value="1"/>
</dbReference>
<reference evidence="4" key="1">
    <citation type="submission" date="2020-05" db="EMBL/GenBank/DDBJ databases">
        <authorList>
            <person name="Chiriac C."/>
            <person name="Salcher M."/>
            <person name="Ghai R."/>
            <person name="Kavagutti S V."/>
        </authorList>
    </citation>
    <scope>NUCLEOTIDE SEQUENCE</scope>
</reference>
<feature type="domain" description="Glycosyl transferase family 1" evidence="1">
    <location>
        <begin position="181"/>
        <end position="329"/>
    </location>
</feature>
<proteinExistence type="predicted"/>
<dbReference type="PANTHER" id="PTHR45947:SF3">
    <property type="entry name" value="SULFOQUINOVOSYL TRANSFERASE SQD2"/>
    <property type="match status" value="1"/>
</dbReference>
<feature type="domain" description="Glycosyltransferase subfamily 4-like N-terminal" evidence="2">
    <location>
        <begin position="14"/>
        <end position="172"/>
    </location>
</feature>
<evidence type="ECO:0000313" key="4">
    <source>
        <dbReference type="EMBL" id="CAB4897041.1"/>
    </source>
</evidence>
<dbReference type="AlphaFoldDB" id="A0A6J7FNL4"/>
<dbReference type="CDD" id="cd03801">
    <property type="entry name" value="GT4_PimA-like"/>
    <property type="match status" value="1"/>
</dbReference>
<gene>
    <name evidence="3" type="ORF">UFOPK2754_03313</name>
    <name evidence="4" type="ORF">UFOPK3543_00640</name>
    <name evidence="5" type="ORF">UFOPK3967_00845</name>
</gene>
<evidence type="ECO:0000259" key="2">
    <source>
        <dbReference type="Pfam" id="PF13439"/>
    </source>
</evidence>
<dbReference type="InterPro" id="IPR050194">
    <property type="entry name" value="Glycosyltransferase_grp1"/>
</dbReference>
<dbReference type="Pfam" id="PF13439">
    <property type="entry name" value="Glyco_transf_4"/>
    <property type="match status" value="1"/>
</dbReference>
<dbReference type="PANTHER" id="PTHR45947">
    <property type="entry name" value="SULFOQUINOVOSYL TRANSFERASE SQD2"/>
    <property type="match status" value="1"/>
</dbReference>